<dbReference type="PANTHER" id="PTHR30290">
    <property type="entry name" value="PERIPLASMIC BINDING COMPONENT OF ABC TRANSPORTER"/>
    <property type="match status" value="1"/>
</dbReference>
<evidence type="ECO:0000313" key="8">
    <source>
        <dbReference type="Proteomes" id="UP000530928"/>
    </source>
</evidence>
<dbReference type="PIRSF" id="PIRSF002741">
    <property type="entry name" value="MppA"/>
    <property type="match status" value="1"/>
</dbReference>
<evidence type="ECO:0000256" key="1">
    <source>
        <dbReference type="ARBA" id="ARBA00004196"/>
    </source>
</evidence>
<keyword evidence="3" id="KW-0813">Transport</keyword>
<dbReference type="GO" id="GO:0042597">
    <property type="term" value="C:periplasmic space"/>
    <property type="evidence" value="ECO:0007669"/>
    <property type="project" value="UniProtKB-ARBA"/>
</dbReference>
<evidence type="ECO:0000313" key="7">
    <source>
        <dbReference type="EMBL" id="MBA2896140.1"/>
    </source>
</evidence>
<name>A0A7W0HUJ2_9ACTN</name>
<comment type="caution">
    <text evidence="7">The sequence shown here is derived from an EMBL/GenBank/DDBJ whole genome shotgun (WGS) entry which is preliminary data.</text>
</comment>
<gene>
    <name evidence="7" type="ORF">HNR30_007531</name>
</gene>
<protein>
    <submittedName>
        <fullName evidence="7">Peptide/nickel transport system substrate-binding protein</fullName>
    </submittedName>
</protein>
<feature type="signal peptide" evidence="5">
    <location>
        <begin position="1"/>
        <end position="23"/>
    </location>
</feature>
<dbReference type="SUPFAM" id="SSF53850">
    <property type="entry name" value="Periplasmic binding protein-like II"/>
    <property type="match status" value="1"/>
</dbReference>
<dbReference type="GO" id="GO:0043190">
    <property type="term" value="C:ATP-binding cassette (ABC) transporter complex"/>
    <property type="evidence" value="ECO:0007669"/>
    <property type="project" value="InterPro"/>
</dbReference>
<evidence type="ECO:0000259" key="6">
    <source>
        <dbReference type="Pfam" id="PF00496"/>
    </source>
</evidence>
<dbReference type="PROSITE" id="PS51257">
    <property type="entry name" value="PROKAR_LIPOPROTEIN"/>
    <property type="match status" value="1"/>
</dbReference>
<accession>A0A7W0HUJ2</accession>
<dbReference type="GO" id="GO:0030313">
    <property type="term" value="C:cell envelope"/>
    <property type="evidence" value="ECO:0007669"/>
    <property type="project" value="UniProtKB-SubCell"/>
</dbReference>
<evidence type="ECO:0000256" key="4">
    <source>
        <dbReference type="ARBA" id="ARBA00022729"/>
    </source>
</evidence>
<keyword evidence="4 5" id="KW-0732">Signal</keyword>
<dbReference type="InterPro" id="IPR030678">
    <property type="entry name" value="Peptide/Ni-bd"/>
</dbReference>
<evidence type="ECO:0000256" key="5">
    <source>
        <dbReference type="SAM" id="SignalP"/>
    </source>
</evidence>
<reference evidence="7 8" key="1">
    <citation type="submission" date="2020-07" db="EMBL/GenBank/DDBJ databases">
        <title>Genomic Encyclopedia of Type Strains, Phase IV (KMG-IV): sequencing the most valuable type-strain genomes for metagenomic binning, comparative biology and taxonomic classification.</title>
        <authorList>
            <person name="Goeker M."/>
        </authorList>
    </citation>
    <scope>NUCLEOTIDE SEQUENCE [LARGE SCALE GENOMIC DNA]</scope>
    <source>
        <strain evidence="7 8">DSM 45533</strain>
    </source>
</reference>
<dbReference type="AlphaFoldDB" id="A0A7W0HUJ2"/>
<feature type="chain" id="PRO_5039255691" evidence="5">
    <location>
        <begin position="24"/>
        <end position="515"/>
    </location>
</feature>
<dbReference type="Gene3D" id="3.10.105.10">
    <property type="entry name" value="Dipeptide-binding Protein, Domain 3"/>
    <property type="match status" value="1"/>
</dbReference>
<keyword evidence="8" id="KW-1185">Reference proteome</keyword>
<dbReference type="InterPro" id="IPR039424">
    <property type="entry name" value="SBP_5"/>
</dbReference>
<dbReference type="RefSeq" id="WP_181614859.1">
    <property type="nucleotide sequence ID" value="NZ_BAABAM010000007.1"/>
</dbReference>
<dbReference type="PANTHER" id="PTHR30290:SF10">
    <property type="entry name" value="PERIPLASMIC OLIGOPEPTIDE-BINDING PROTEIN-RELATED"/>
    <property type="match status" value="1"/>
</dbReference>
<dbReference type="Gene3D" id="3.40.190.10">
    <property type="entry name" value="Periplasmic binding protein-like II"/>
    <property type="match status" value="1"/>
</dbReference>
<dbReference type="EMBL" id="JACDUR010000008">
    <property type="protein sequence ID" value="MBA2896140.1"/>
    <property type="molecule type" value="Genomic_DNA"/>
</dbReference>
<dbReference type="GO" id="GO:1904680">
    <property type="term" value="F:peptide transmembrane transporter activity"/>
    <property type="evidence" value="ECO:0007669"/>
    <property type="project" value="TreeGrafter"/>
</dbReference>
<dbReference type="InterPro" id="IPR000914">
    <property type="entry name" value="SBP_5_dom"/>
</dbReference>
<feature type="domain" description="Solute-binding protein family 5" evidence="6">
    <location>
        <begin position="75"/>
        <end position="418"/>
    </location>
</feature>
<evidence type="ECO:0000256" key="3">
    <source>
        <dbReference type="ARBA" id="ARBA00022448"/>
    </source>
</evidence>
<dbReference type="Pfam" id="PF00496">
    <property type="entry name" value="SBP_bac_5"/>
    <property type="match status" value="1"/>
</dbReference>
<dbReference type="GO" id="GO:0015833">
    <property type="term" value="P:peptide transport"/>
    <property type="evidence" value="ECO:0007669"/>
    <property type="project" value="TreeGrafter"/>
</dbReference>
<dbReference type="Proteomes" id="UP000530928">
    <property type="component" value="Unassembled WGS sequence"/>
</dbReference>
<organism evidence="7 8">
    <name type="scientific">Nonomuraea soli</name>
    <dbReference type="NCBI Taxonomy" id="1032476"/>
    <lineage>
        <taxon>Bacteria</taxon>
        <taxon>Bacillati</taxon>
        <taxon>Actinomycetota</taxon>
        <taxon>Actinomycetes</taxon>
        <taxon>Streptosporangiales</taxon>
        <taxon>Streptosporangiaceae</taxon>
        <taxon>Nonomuraea</taxon>
    </lineage>
</organism>
<sequence length="515" mass="53156">MRKTAAVAAFALLTAGCGSSPSAEQPATGTGTFTVALAADPGVLDPAMGVLSATNTALSVAYESLVTVGEDGKTAPGLAEKWEIKPDSVTFTLRKDITCSDGSKLTPADVADNVNHIVNPDTKSPIYGVLIPAGMKATSDATSVTLSTPEPFGFILQSAQNLLVVCGKGVKDRSLLAKSTYGTGPFALSEAVAGDHYTFSLRKDYSGSTDGLPGKVVVKIVPNEQTAANLMMSGAINNATFFGPDRARVEAIPGVTKEVIAPTNAQYFYHQGEGRPGADPEVRKALTQALNLPELAGIVSSNTGKPATGLVSEPRPCPGDTVTGHVTPTDPAAAASGLEAAGWKAGADGIRAKDGKKLSLRVLYATTRGPGFQAAAEYMAATWKKVGAEVTLNGVIDTKLAESLNVTQDWDVAWLPIGVTLPTQLVGFLSGPAAPKGANFAHLNNQRYTELVAQAAGTPGDAGCKLWSEAESALFDNHDLVPVSGLTILIASKGGTVRQVAGFYQPTTFRLTQGG</sequence>
<comment type="subcellular location">
    <subcellularLocation>
        <location evidence="1">Cell envelope</location>
    </subcellularLocation>
</comment>
<dbReference type="CDD" id="cd00995">
    <property type="entry name" value="PBP2_NikA_DppA_OppA_like"/>
    <property type="match status" value="1"/>
</dbReference>
<proteinExistence type="inferred from homology"/>
<comment type="similarity">
    <text evidence="2">Belongs to the bacterial solute-binding protein 5 family.</text>
</comment>
<evidence type="ECO:0000256" key="2">
    <source>
        <dbReference type="ARBA" id="ARBA00005695"/>
    </source>
</evidence>